<accession>A0A1G2F3B3</accession>
<comment type="caution">
    <text evidence="1">The sequence shown here is derived from an EMBL/GenBank/DDBJ whole genome shotgun (WGS) entry which is preliminary data.</text>
</comment>
<dbReference type="AlphaFoldDB" id="A0A1G2F3B3"/>
<dbReference type="Proteomes" id="UP000176787">
    <property type="component" value="Unassembled WGS sequence"/>
</dbReference>
<protein>
    <submittedName>
        <fullName evidence="1">Uncharacterized protein</fullName>
    </submittedName>
</protein>
<reference evidence="1 2" key="1">
    <citation type="journal article" date="2016" name="Nat. Commun.">
        <title>Thousands of microbial genomes shed light on interconnected biogeochemical processes in an aquifer system.</title>
        <authorList>
            <person name="Anantharaman K."/>
            <person name="Brown C.T."/>
            <person name="Hug L.A."/>
            <person name="Sharon I."/>
            <person name="Castelle C.J."/>
            <person name="Probst A.J."/>
            <person name="Thomas B.C."/>
            <person name="Singh A."/>
            <person name="Wilkins M.J."/>
            <person name="Karaoz U."/>
            <person name="Brodie E.L."/>
            <person name="Williams K.H."/>
            <person name="Hubbard S.S."/>
            <person name="Banfield J.F."/>
        </authorList>
    </citation>
    <scope>NUCLEOTIDE SEQUENCE [LARGE SCALE GENOMIC DNA]</scope>
</reference>
<evidence type="ECO:0000313" key="1">
    <source>
        <dbReference type="EMBL" id="OGZ32130.1"/>
    </source>
</evidence>
<sequence length="74" mass="8804">MKVFKTLFLGVSEDISKMIELADNEQEPVVMEFNEVIVVAYPGEDFNTVYWRYSEDSRYREIMDAHQRMTSMRS</sequence>
<dbReference type="EMBL" id="MHMS01000014">
    <property type="protein sequence ID" value="OGZ32130.1"/>
    <property type="molecule type" value="Genomic_DNA"/>
</dbReference>
<organism evidence="1 2">
    <name type="scientific">Candidatus Niyogibacteria bacterium RIFCSPLOWO2_12_FULL_41_13</name>
    <dbReference type="NCBI Taxonomy" id="1801726"/>
    <lineage>
        <taxon>Bacteria</taxon>
        <taxon>Candidatus Niyogiibacteriota</taxon>
    </lineage>
</organism>
<gene>
    <name evidence="1" type="ORF">A3H02_03120</name>
</gene>
<name>A0A1G2F3B3_9BACT</name>
<proteinExistence type="predicted"/>
<evidence type="ECO:0000313" key="2">
    <source>
        <dbReference type="Proteomes" id="UP000176787"/>
    </source>
</evidence>